<protein>
    <recommendedName>
        <fullName evidence="2 5">Cell shape-determining protein MreC</fullName>
    </recommendedName>
    <alternativeName>
        <fullName evidence="4 5">Cell shape protein MreC</fullName>
    </alternativeName>
</protein>
<feature type="coiled-coil region" evidence="6">
    <location>
        <begin position="69"/>
        <end position="96"/>
    </location>
</feature>
<evidence type="ECO:0000256" key="3">
    <source>
        <dbReference type="ARBA" id="ARBA00022960"/>
    </source>
</evidence>
<evidence type="ECO:0000256" key="5">
    <source>
        <dbReference type="PIRNR" id="PIRNR038471"/>
    </source>
</evidence>
<dbReference type="InterPro" id="IPR055342">
    <property type="entry name" value="MreC_beta-barrel_core"/>
</dbReference>
<dbReference type="RefSeq" id="WP_152801727.1">
    <property type="nucleotide sequence ID" value="NZ_WHNX01000004.1"/>
</dbReference>
<dbReference type="AlphaFoldDB" id="A0A6A7K6V2"/>
<keyword evidence="6" id="KW-0175">Coiled coil</keyword>
<keyword evidence="9" id="KW-1185">Reference proteome</keyword>
<dbReference type="Pfam" id="PF04085">
    <property type="entry name" value="MreC"/>
    <property type="match status" value="1"/>
</dbReference>
<dbReference type="InterPro" id="IPR007221">
    <property type="entry name" value="MreC"/>
</dbReference>
<accession>A0A6A7K6V2</accession>
<name>A0A6A7K6V2_9FIRM</name>
<dbReference type="InterPro" id="IPR042175">
    <property type="entry name" value="Cell/Rod_MreC_2"/>
</dbReference>
<evidence type="ECO:0000313" key="8">
    <source>
        <dbReference type="EMBL" id="MPW24843.1"/>
    </source>
</evidence>
<feature type="domain" description="Rod shape-determining protein MreC beta-barrel core" evidence="7">
    <location>
        <begin position="123"/>
        <end position="268"/>
    </location>
</feature>
<dbReference type="GO" id="GO:0005886">
    <property type="term" value="C:plasma membrane"/>
    <property type="evidence" value="ECO:0007669"/>
    <property type="project" value="TreeGrafter"/>
</dbReference>
<dbReference type="InterPro" id="IPR042177">
    <property type="entry name" value="Cell/Rod_1"/>
</dbReference>
<reference evidence="8 9" key="1">
    <citation type="submission" date="2019-10" db="EMBL/GenBank/DDBJ databases">
        <title>Alkalibaculum tamaniensis sp.nov., a new alkaliphilic acetogen, isolated on methoxylated aromatics from a mud volcano.</title>
        <authorList>
            <person name="Khomyakova M.A."/>
            <person name="Merkel A.Y."/>
            <person name="Bonch-Osmolovskaya E.A."/>
            <person name="Slobodkin A.I."/>
        </authorList>
    </citation>
    <scope>NUCLEOTIDE SEQUENCE [LARGE SCALE GENOMIC DNA]</scope>
    <source>
        <strain evidence="8 9">M08DMB</strain>
    </source>
</reference>
<dbReference type="EMBL" id="WHNX01000004">
    <property type="protein sequence ID" value="MPW24843.1"/>
    <property type="molecule type" value="Genomic_DNA"/>
</dbReference>
<comment type="function">
    <text evidence="5">Involved in formation and maintenance of cell shape.</text>
</comment>
<dbReference type="PANTHER" id="PTHR34138">
    <property type="entry name" value="CELL SHAPE-DETERMINING PROTEIN MREC"/>
    <property type="match status" value="1"/>
</dbReference>
<dbReference type="GO" id="GO:0008360">
    <property type="term" value="P:regulation of cell shape"/>
    <property type="evidence" value="ECO:0007669"/>
    <property type="project" value="UniProtKB-KW"/>
</dbReference>
<proteinExistence type="inferred from homology"/>
<dbReference type="Proteomes" id="UP000440004">
    <property type="component" value="Unassembled WGS sequence"/>
</dbReference>
<gene>
    <name evidence="8" type="primary">mreC</name>
    <name evidence="8" type="ORF">GC105_03435</name>
</gene>
<keyword evidence="3 5" id="KW-0133">Cell shape</keyword>
<dbReference type="NCBIfam" id="TIGR00219">
    <property type="entry name" value="mreC"/>
    <property type="match status" value="1"/>
</dbReference>
<sequence>MQWFNKHRLTITIISMVLFLLFCIGATSGGRDNTTMPEGAIRVVTSPVERVLYSTSQYIRNLYDFIVSLPSLKARNEQLEKELKENQVKLADYDMKVVENNELHEILDFTTDNNDYEYIPSSVISIDPYKGFSVFVIDKGSSDGVKKNMTVVLSEGLVGRVLEVSTGTSKVLSIIDTSSMFNGVSVKSKDYIRVTGDENNRLKGYADFEALINPGDIVVTSGMTGIFRKNIVVGIVKEVLTQEGKLEKLIIIEPSVDLSKVNKVLIIK</sequence>
<evidence type="ECO:0000256" key="4">
    <source>
        <dbReference type="ARBA" id="ARBA00032089"/>
    </source>
</evidence>
<dbReference type="PIRSF" id="PIRSF038471">
    <property type="entry name" value="MreC"/>
    <property type="match status" value="1"/>
</dbReference>
<dbReference type="Gene3D" id="2.40.10.350">
    <property type="entry name" value="Rod shape-determining protein MreC, domain 2"/>
    <property type="match status" value="1"/>
</dbReference>
<organism evidence="8 9">
    <name type="scientific">Alkalibaculum sporogenes</name>
    <dbReference type="NCBI Taxonomy" id="2655001"/>
    <lineage>
        <taxon>Bacteria</taxon>
        <taxon>Bacillati</taxon>
        <taxon>Bacillota</taxon>
        <taxon>Clostridia</taxon>
        <taxon>Eubacteriales</taxon>
        <taxon>Eubacteriaceae</taxon>
        <taxon>Alkalibaculum</taxon>
    </lineage>
</organism>
<evidence type="ECO:0000313" key="9">
    <source>
        <dbReference type="Proteomes" id="UP000440004"/>
    </source>
</evidence>
<dbReference type="PANTHER" id="PTHR34138:SF1">
    <property type="entry name" value="CELL SHAPE-DETERMINING PROTEIN MREC"/>
    <property type="match status" value="1"/>
</dbReference>
<comment type="caution">
    <text evidence="8">The sequence shown here is derived from an EMBL/GenBank/DDBJ whole genome shotgun (WGS) entry which is preliminary data.</text>
</comment>
<evidence type="ECO:0000256" key="2">
    <source>
        <dbReference type="ARBA" id="ARBA00013855"/>
    </source>
</evidence>
<evidence type="ECO:0000256" key="1">
    <source>
        <dbReference type="ARBA" id="ARBA00009369"/>
    </source>
</evidence>
<evidence type="ECO:0000259" key="7">
    <source>
        <dbReference type="Pfam" id="PF04085"/>
    </source>
</evidence>
<comment type="similarity">
    <text evidence="1 5">Belongs to the MreC family.</text>
</comment>
<dbReference type="Gene3D" id="2.40.10.340">
    <property type="entry name" value="Rod shape-determining protein MreC, domain 1"/>
    <property type="match status" value="1"/>
</dbReference>
<evidence type="ECO:0000256" key="6">
    <source>
        <dbReference type="SAM" id="Coils"/>
    </source>
</evidence>